<dbReference type="Proteomes" id="UP000242715">
    <property type="component" value="Unassembled WGS sequence"/>
</dbReference>
<evidence type="ECO:0000313" key="1">
    <source>
        <dbReference type="EMBL" id="GAU44518.1"/>
    </source>
</evidence>
<dbReference type="EMBL" id="DF974050">
    <property type="protein sequence ID" value="GAU44518.1"/>
    <property type="molecule type" value="Genomic_DNA"/>
</dbReference>
<proteinExistence type="predicted"/>
<keyword evidence="2" id="KW-1185">Reference proteome</keyword>
<name>A0A2Z6NJ34_TRISU</name>
<protein>
    <submittedName>
        <fullName evidence="1">Uncharacterized protein</fullName>
    </submittedName>
</protein>
<accession>A0A2Z6NJ34</accession>
<gene>
    <name evidence="1" type="ORF">TSUD_82240</name>
</gene>
<organism evidence="1 2">
    <name type="scientific">Trifolium subterraneum</name>
    <name type="common">Subterranean clover</name>
    <dbReference type="NCBI Taxonomy" id="3900"/>
    <lineage>
        <taxon>Eukaryota</taxon>
        <taxon>Viridiplantae</taxon>
        <taxon>Streptophyta</taxon>
        <taxon>Embryophyta</taxon>
        <taxon>Tracheophyta</taxon>
        <taxon>Spermatophyta</taxon>
        <taxon>Magnoliopsida</taxon>
        <taxon>eudicotyledons</taxon>
        <taxon>Gunneridae</taxon>
        <taxon>Pentapetalae</taxon>
        <taxon>rosids</taxon>
        <taxon>fabids</taxon>
        <taxon>Fabales</taxon>
        <taxon>Fabaceae</taxon>
        <taxon>Papilionoideae</taxon>
        <taxon>50 kb inversion clade</taxon>
        <taxon>NPAAA clade</taxon>
        <taxon>Hologalegina</taxon>
        <taxon>IRL clade</taxon>
        <taxon>Trifolieae</taxon>
        <taxon>Trifolium</taxon>
    </lineage>
</organism>
<dbReference type="AlphaFoldDB" id="A0A2Z6NJ34"/>
<evidence type="ECO:0000313" key="2">
    <source>
        <dbReference type="Proteomes" id="UP000242715"/>
    </source>
</evidence>
<sequence length="86" mass="9261">MEAYQNEGVDCLSLTLGLCAQTPLSRLLGVNMYVLEDEAIGILQSLLLAHGLDSHVGGNTLMKEILTKPCLAEVWIQANTCDIAIC</sequence>
<reference evidence="2" key="1">
    <citation type="journal article" date="2017" name="Front. Plant Sci.">
        <title>Climate Clever Clovers: New Paradigm to Reduce the Environmental Footprint of Ruminants by Breeding Low Methanogenic Forages Utilizing Haplotype Variation.</title>
        <authorList>
            <person name="Kaur P."/>
            <person name="Appels R."/>
            <person name="Bayer P.E."/>
            <person name="Keeble-Gagnere G."/>
            <person name="Wang J."/>
            <person name="Hirakawa H."/>
            <person name="Shirasawa K."/>
            <person name="Vercoe P."/>
            <person name="Stefanova K."/>
            <person name="Durmic Z."/>
            <person name="Nichols P."/>
            <person name="Revell C."/>
            <person name="Isobe S.N."/>
            <person name="Edwards D."/>
            <person name="Erskine W."/>
        </authorList>
    </citation>
    <scope>NUCLEOTIDE SEQUENCE [LARGE SCALE GENOMIC DNA]</scope>
    <source>
        <strain evidence="2">cv. Daliak</strain>
    </source>
</reference>